<protein>
    <submittedName>
        <fullName evidence="1">Uncharacterized protein</fullName>
    </submittedName>
</protein>
<accession>A0AAP6WP28</accession>
<comment type="caution">
    <text evidence="1">The sequence shown here is derived from an EMBL/GenBank/DDBJ whole genome shotgun (WGS) entry which is preliminary data.</text>
</comment>
<evidence type="ECO:0000313" key="1">
    <source>
        <dbReference type="EMBL" id="NGU31079.1"/>
    </source>
</evidence>
<dbReference type="RefSeq" id="WP_164801011.1">
    <property type="nucleotide sequence ID" value="NZ_JAALLZ010000006.1"/>
</dbReference>
<dbReference type="Proteomes" id="UP000481454">
    <property type="component" value="Unassembled WGS sequence"/>
</dbReference>
<name>A0AAP6WP28_CLOPF</name>
<reference evidence="1 2" key="1">
    <citation type="submission" date="2020-02" db="EMBL/GenBank/DDBJ databases">
        <title>Genomic Insights into the Phylogeny and Genetic Plasticity of the Human and Animal Enteric Pathogen Clostridium perfringens.</title>
        <authorList>
            <person name="Feng Y."/>
            <person name="Hu Y."/>
        </authorList>
    </citation>
    <scope>NUCLEOTIDE SEQUENCE [LARGE SCALE GENOMIC DNA]</scope>
    <source>
        <strain evidence="1 2">CP-40</strain>
    </source>
</reference>
<dbReference type="AlphaFoldDB" id="A0AAP6WP28"/>
<gene>
    <name evidence="1" type="ORF">G6Z34_13390</name>
</gene>
<sequence length="77" mass="9271">MYLVKFKKFSKGYIVESIKQGVIVALVSGKDRRDIINKVESEIEQRQNRLRQIPYEYKNKYIQGIEVYKQILKELIY</sequence>
<dbReference type="EMBL" id="JAALLZ010000006">
    <property type="protein sequence ID" value="NGU31079.1"/>
    <property type="molecule type" value="Genomic_DNA"/>
</dbReference>
<proteinExistence type="predicted"/>
<evidence type="ECO:0000313" key="2">
    <source>
        <dbReference type="Proteomes" id="UP000481454"/>
    </source>
</evidence>
<organism evidence="1 2">
    <name type="scientific">Clostridium perfringens</name>
    <dbReference type="NCBI Taxonomy" id="1502"/>
    <lineage>
        <taxon>Bacteria</taxon>
        <taxon>Bacillati</taxon>
        <taxon>Bacillota</taxon>
        <taxon>Clostridia</taxon>
        <taxon>Eubacteriales</taxon>
        <taxon>Clostridiaceae</taxon>
        <taxon>Clostridium</taxon>
    </lineage>
</organism>